<keyword evidence="3" id="KW-1185">Reference proteome</keyword>
<gene>
    <name evidence="2" type="ORF">CUESP1_1154</name>
</gene>
<evidence type="ECO:0000259" key="1">
    <source>
        <dbReference type="Pfam" id="PF10057"/>
    </source>
</evidence>
<dbReference type="AlphaFoldDB" id="A0A1M4PM44"/>
<dbReference type="Pfam" id="PF10057">
    <property type="entry name" value="MpsC"/>
    <property type="match status" value="1"/>
</dbReference>
<organism evidence="2 3">
    <name type="scientific">[Clostridium] ultunense Esp</name>
    <dbReference type="NCBI Taxonomy" id="1288971"/>
    <lineage>
        <taxon>Bacteria</taxon>
        <taxon>Bacillati</taxon>
        <taxon>Bacillota</taxon>
        <taxon>Tissierellia</taxon>
        <taxon>Tissierellales</taxon>
        <taxon>Tepidimicrobiaceae</taxon>
        <taxon>Schnuerera</taxon>
    </lineage>
</organism>
<proteinExistence type="predicted"/>
<dbReference type="RefSeq" id="WP_025640748.1">
    <property type="nucleotide sequence ID" value="NZ_LT669839.1"/>
</dbReference>
<feature type="domain" description="Na+-translocating membrane potential-generating system MpsC" evidence="1">
    <location>
        <begin position="13"/>
        <end position="115"/>
    </location>
</feature>
<dbReference type="OrthoDB" id="5422931at2"/>
<dbReference type="InterPro" id="IPR018745">
    <property type="entry name" value="MpsC"/>
</dbReference>
<protein>
    <recommendedName>
        <fullName evidence="1">Na+-translocating membrane potential-generating system MpsC domain-containing protein</fullName>
    </recommendedName>
</protein>
<accession>A0A1M4PM44</accession>
<name>A0A1M4PM44_9FIRM</name>
<sequence>MDNSCRAIDNGVKKDIEDSFKSFMAKYFDKGPSLARVYTSENCITIHCKDILTPLEKNLTGDICGEYLIQASRKRILHNTKAELLKIVDNNIDAKVSSFYMDLNIFDDSLCCAFIIE</sequence>
<evidence type="ECO:0000313" key="2">
    <source>
        <dbReference type="EMBL" id="SHD76527.1"/>
    </source>
</evidence>
<reference evidence="2 3" key="1">
    <citation type="submission" date="2016-11" db="EMBL/GenBank/DDBJ databases">
        <authorList>
            <person name="Manzoor S."/>
        </authorList>
    </citation>
    <scope>NUCLEOTIDE SEQUENCE [LARGE SCALE GENOMIC DNA]</scope>
    <source>
        <strain evidence="2">Clostridium ultunense strain Esp</strain>
    </source>
</reference>
<dbReference type="EMBL" id="LT669839">
    <property type="protein sequence ID" value="SHD76527.1"/>
    <property type="molecule type" value="Genomic_DNA"/>
</dbReference>
<dbReference type="Proteomes" id="UP000245423">
    <property type="component" value="Chromosome 1"/>
</dbReference>
<evidence type="ECO:0000313" key="3">
    <source>
        <dbReference type="Proteomes" id="UP000245423"/>
    </source>
</evidence>